<dbReference type="RefSeq" id="WP_263736334.1">
    <property type="nucleotide sequence ID" value="NZ_JAOWKY010000008.1"/>
</dbReference>
<dbReference type="Proteomes" id="UP001652542">
    <property type="component" value="Unassembled WGS sequence"/>
</dbReference>
<organism evidence="1 2">
    <name type="scientific">Albidovulum marisflavi</name>
    <dbReference type="NCBI Taxonomy" id="2984159"/>
    <lineage>
        <taxon>Bacteria</taxon>
        <taxon>Pseudomonadati</taxon>
        <taxon>Pseudomonadota</taxon>
        <taxon>Alphaproteobacteria</taxon>
        <taxon>Rhodobacterales</taxon>
        <taxon>Paracoccaceae</taxon>
        <taxon>Albidovulum</taxon>
    </lineage>
</organism>
<comment type="caution">
    <text evidence="1">The sequence shown here is derived from an EMBL/GenBank/DDBJ whole genome shotgun (WGS) entry which is preliminary data.</text>
</comment>
<gene>
    <name evidence="1" type="ORF">OEW28_18745</name>
</gene>
<keyword evidence="2" id="KW-1185">Reference proteome</keyword>
<name>A0ABT2ZHR7_9RHOB</name>
<dbReference type="EMBL" id="JAOWKY010000008">
    <property type="protein sequence ID" value="MCV2870656.1"/>
    <property type="molecule type" value="Genomic_DNA"/>
</dbReference>
<evidence type="ECO:0000313" key="1">
    <source>
        <dbReference type="EMBL" id="MCV2870656.1"/>
    </source>
</evidence>
<reference evidence="1 2" key="1">
    <citation type="submission" date="2022-10" db="EMBL/GenBank/DDBJ databases">
        <title>Defluviimonas sp. nov., isolated from ocean surface water.</title>
        <authorList>
            <person name="He W."/>
            <person name="Wang L."/>
            <person name="Zhang D.-F."/>
        </authorList>
    </citation>
    <scope>NUCLEOTIDE SEQUENCE [LARGE SCALE GENOMIC DNA]</scope>
    <source>
        <strain evidence="1 2">WL0002</strain>
    </source>
</reference>
<evidence type="ECO:0000313" key="2">
    <source>
        <dbReference type="Proteomes" id="UP001652542"/>
    </source>
</evidence>
<sequence length="73" mass="8037">MEKLISDIEAFSAEFGITPQKLLRDAINAEWGRWQKWKAGEASPTMLIADRIRAHMAAMRARHGVRASSGGAA</sequence>
<proteinExistence type="predicted"/>
<evidence type="ECO:0008006" key="3">
    <source>
        <dbReference type="Google" id="ProtNLM"/>
    </source>
</evidence>
<protein>
    <recommendedName>
        <fullName evidence="3">Antitoxin</fullName>
    </recommendedName>
</protein>
<accession>A0ABT2ZHR7</accession>